<dbReference type="AlphaFoldDB" id="A0A0G1X7G0"/>
<organism evidence="1 2">
    <name type="scientific">candidate division Kazan bacterium GW2011_GWB1_52_7</name>
    <dbReference type="NCBI Taxonomy" id="1620414"/>
    <lineage>
        <taxon>Bacteria</taxon>
        <taxon>Bacteria division Kazan-3B-28</taxon>
    </lineage>
</organism>
<reference evidence="1 2" key="1">
    <citation type="journal article" date="2015" name="Nature">
        <title>rRNA introns, odd ribosomes, and small enigmatic genomes across a large radiation of phyla.</title>
        <authorList>
            <person name="Brown C.T."/>
            <person name="Hug L.A."/>
            <person name="Thomas B.C."/>
            <person name="Sharon I."/>
            <person name="Castelle C.J."/>
            <person name="Singh A."/>
            <person name="Wilkins M.J."/>
            <person name="Williams K.H."/>
            <person name="Banfield J.F."/>
        </authorList>
    </citation>
    <scope>NUCLEOTIDE SEQUENCE [LARGE SCALE GENOMIC DNA]</scope>
</reference>
<name>A0A0G1X7G0_UNCK3</name>
<proteinExistence type="predicted"/>
<evidence type="ECO:0000313" key="1">
    <source>
        <dbReference type="EMBL" id="KKW26745.1"/>
    </source>
</evidence>
<protein>
    <submittedName>
        <fullName evidence="1">Uncharacterized protein</fullName>
    </submittedName>
</protein>
<dbReference type="EMBL" id="LCRB01000002">
    <property type="protein sequence ID" value="KKW26745.1"/>
    <property type="molecule type" value="Genomic_DNA"/>
</dbReference>
<sequence>MRLGVLTTLLYLESRELRRPPGRFSDLDPFFPKEVHLEAQVLRVPDGAYRWPLLSQLWQLTPPLPGLHIGEGLFSIPAFCRIINKS</sequence>
<accession>A0A0G1X7G0</accession>
<evidence type="ECO:0000313" key="2">
    <source>
        <dbReference type="Proteomes" id="UP000034913"/>
    </source>
</evidence>
<dbReference type="Proteomes" id="UP000034913">
    <property type="component" value="Unassembled WGS sequence"/>
</dbReference>
<comment type="caution">
    <text evidence="1">The sequence shown here is derived from an EMBL/GenBank/DDBJ whole genome shotgun (WGS) entry which is preliminary data.</text>
</comment>
<gene>
    <name evidence="1" type="ORF">VF00_C0002G0070</name>
</gene>